<evidence type="ECO:0000256" key="3">
    <source>
        <dbReference type="SAM" id="SignalP"/>
    </source>
</evidence>
<keyword evidence="2 3" id="KW-0732">Signal</keyword>
<reference evidence="5 6" key="1">
    <citation type="submission" date="2019-07" db="EMBL/GenBank/DDBJ databases">
        <title>Comparative genome analysis of staphylococcus lugdunensis shows clonal complex-dependent diversity of the putative virulence factor, ess/type vii locus.</title>
        <authorList>
            <person name="Lebeurre J."/>
            <person name="Dahyot S."/>
            <person name="Diene S."/>
            <person name="Paulay A."/>
            <person name="Aubourg M."/>
            <person name="Argemi X."/>
            <person name="Giard J.-C."/>
            <person name="Tournier I."/>
            <person name="Francois P."/>
            <person name="Pestel-Caron M."/>
        </authorList>
    </citation>
    <scope>NUCLEOTIDE SEQUENCE [LARGE SCALE GENOMIC DNA]</scope>
    <source>
        <strain evidence="5 6">SL13</strain>
    </source>
</reference>
<feature type="chain" id="PRO_5046483841" evidence="3">
    <location>
        <begin position="24"/>
        <end position="297"/>
    </location>
</feature>
<dbReference type="Proteomes" id="UP000325462">
    <property type="component" value="Chromosome"/>
</dbReference>
<dbReference type="PANTHER" id="PTHR30535:SF34">
    <property type="entry name" value="MOLYBDATE-BINDING PROTEIN MOLA"/>
    <property type="match status" value="1"/>
</dbReference>
<evidence type="ECO:0000256" key="2">
    <source>
        <dbReference type="ARBA" id="ARBA00022729"/>
    </source>
</evidence>
<evidence type="ECO:0000313" key="6">
    <source>
        <dbReference type="Proteomes" id="UP000325462"/>
    </source>
</evidence>
<dbReference type="SUPFAM" id="SSF53807">
    <property type="entry name" value="Helical backbone' metal receptor"/>
    <property type="match status" value="1"/>
</dbReference>
<keyword evidence="6" id="KW-1185">Reference proteome</keyword>
<feature type="domain" description="Fe/B12 periplasmic-binding" evidence="4">
    <location>
        <begin position="44"/>
        <end position="297"/>
    </location>
</feature>
<dbReference type="PROSITE" id="PS51257">
    <property type="entry name" value="PROKAR_LIPOPROTEIN"/>
    <property type="match status" value="1"/>
</dbReference>
<feature type="signal peptide" evidence="3">
    <location>
        <begin position="1"/>
        <end position="23"/>
    </location>
</feature>
<evidence type="ECO:0000259" key="4">
    <source>
        <dbReference type="PROSITE" id="PS50983"/>
    </source>
</evidence>
<dbReference type="PANTHER" id="PTHR30535">
    <property type="entry name" value="VITAMIN B12-BINDING PROTEIN"/>
    <property type="match status" value="1"/>
</dbReference>
<comment type="similarity">
    <text evidence="1">Belongs to the bacterial solute-binding protein 8 family.</text>
</comment>
<gene>
    <name evidence="5" type="ORF">FO454_12250</name>
</gene>
<dbReference type="InterPro" id="IPR050902">
    <property type="entry name" value="ABC_Transporter_SBP"/>
</dbReference>
<dbReference type="RefSeq" id="WP_012990954.1">
    <property type="nucleotide sequence ID" value="NZ_CP014023.2"/>
</dbReference>
<protein>
    <submittedName>
        <fullName evidence="5">ABC transporter substrate-binding protein</fullName>
    </submittedName>
</protein>
<evidence type="ECO:0000313" key="5">
    <source>
        <dbReference type="EMBL" id="QEX39638.1"/>
    </source>
</evidence>
<dbReference type="InterPro" id="IPR054828">
    <property type="entry name" value="Vit_B12_bind_prot"/>
</dbReference>
<accession>A0ABX6BXU1</accession>
<proteinExistence type="inferred from homology"/>
<dbReference type="NCBIfam" id="NF038402">
    <property type="entry name" value="TroA_like"/>
    <property type="match status" value="1"/>
</dbReference>
<organism evidence="5 6">
    <name type="scientific">Staphylococcus lugdunensis</name>
    <dbReference type="NCBI Taxonomy" id="28035"/>
    <lineage>
        <taxon>Bacteria</taxon>
        <taxon>Bacillati</taxon>
        <taxon>Bacillota</taxon>
        <taxon>Bacilli</taxon>
        <taxon>Bacillales</taxon>
        <taxon>Staphylococcaceae</taxon>
        <taxon>Staphylococcus</taxon>
    </lineage>
</organism>
<dbReference type="Gene3D" id="3.40.50.1980">
    <property type="entry name" value="Nitrogenase molybdenum iron protein domain"/>
    <property type="match status" value="2"/>
</dbReference>
<sequence length="297" mass="33522">MKLKYGVILLLSILLILSGCSQSDKTQRSQHQNADKQSHTPYQRIVSLMPSNTEILYELGLKKQLIGVSTVDDYPKNIKKGRKQFDAMNLNKEALLKAKPDLIVAHESQKASSDKVLKALQKNGVKVIYVKDAQSIDEMYQTFKQLGKVTHREQQAEALIQDTKQNIKKVVDSIPQHQRQQEVFLEVSSKPDIYTAGRQTFFNDMLTILHARNSFSSIEGWKAVSKEAIIKKNPDILISTEGISKSEYNDIVKKRGGFNQVKAVKNGRVEVVNGDEVSRPGPRIDEGLKDLKEAIYK</sequence>
<dbReference type="InterPro" id="IPR002491">
    <property type="entry name" value="ABC_transptr_periplasmic_BD"/>
</dbReference>
<evidence type="ECO:0000256" key="1">
    <source>
        <dbReference type="ARBA" id="ARBA00008814"/>
    </source>
</evidence>
<dbReference type="Pfam" id="PF01497">
    <property type="entry name" value="Peripla_BP_2"/>
    <property type="match status" value="1"/>
</dbReference>
<dbReference type="EMBL" id="CP041722">
    <property type="protein sequence ID" value="QEX39638.1"/>
    <property type="molecule type" value="Genomic_DNA"/>
</dbReference>
<dbReference type="PROSITE" id="PS50983">
    <property type="entry name" value="FE_B12_PBP"/>
    <property type="match status" value="1"/>
</dbReference>
<name>A0ABX6BXU1_STALU</name>
<dbReference type="CDD" id="cd01143">
    <property type="entry name" value="YvrC"/>
    <property type="match status" value="1"/>
</dbReference>